<evidence type="ECO:0000256" key="2">
    <source>
        <dbReference type="SAM" id="SignalP"/>
    </source>
</evidence>
<proteinExistence type="predicted"/>
<evidence type="ECO:0000256" key="1">
    <source>
        <dbReference type="SAM" id="MobiDB-lite"/>
    </source>
</evidence>
<sequence>MLSRLLHRRLKTSLWLTSTLAARTAYICYRSLPSSSTATYPGSSRRGRSCRSSGAPSAALELLGNGAGVPNELRDWDEEQQPQSVARHSGAVLTVPEHVDGIPIRMEGELENVSSRETLASLADVAPLPREASSPAAKGRAVDAMSDVQPRSAAPPAFSASEPKSSHNLQRPVMALPEDGELLPSANTPSA</sequence>
<keyword evidence="2" id="KW-0732">Signal</keyword>
<protein>
    <submittedName>
        <fullName evidence="3">Hypothetical_protein</fullName>
    </submittedName>
</protein>
<dbReference type="Proteomes" id="UP000255414">
    <property type="component" value="Chromosome 30"/>
</dbReference>
<evidence type="ECO:0000313" key="3">
    <source>
        <dbReference type="EMBL" id="CAC9514142.1"/>
    </source>
</evidence>
<dbReference type="AlphaFoldDB" id="A0A6L0XJX1"/>
<accession>A0A6L0XJX1</accession>
<dbReference type="EMBL" id="LR812963">
    <property type="protein sequence ID" value="CAC9514142.1"/>
    <property type="molecule type" value="Genomic_DNA"/>
</dbReference>
<feature type="chain" id="PRO_5026782709" evidence="2">
    <location>
        <begin position="22"/>
        <end position="191"/>
    </location>
</feature>
<gene>
    <name evidence="3" type="ORF">LINF_300025100</name>
</gene>
<evidence type="ECO:0000313" key="4">
    <source>
        <dbReference type="Proteomes" id="UP000255414"/>
    </source>
</evidence>
<reference evidence="3" key="1">
    <citation type="submission" date="2020-06" db="EMBL/GenBank/DDBJ databases">
        <authorList>
            <person name="Gonzalez-de la Fuente S."/>
            <person name="Peiro-Pastor R."/>
            <person name="Rastrojo A."/>
            <person name="Moreno J."/>
            <person name="Carrasco-Ramiro F."/>
            <person name="Requena JM."/>
            <person name="Aguado B."/>
        </authorList>
    </citation>
    <scope>NUCLEOTIDE SEQUENCE</scope>
</reference>
<feature type="region of interest" description="Disordered" evidence="1">
    <location>
        <begin position="126"/>
        <end position="191"/>
    </location>
</feature>
<organism evidence="3 4">
    <name type="scientific">Leishmania infantum</name>
    <dbReference type="NCBI Taxonomy" id="5671"/>
    <lineage>
        <taxon>Eukaryota</taxon>
        <taxon>Discoba</taxon>
        <taxon>Euglenozoa</taxon>
        <taxon>Kinetoplastea</taxon>
        <taxon>Metakinetoplastina</taxon>
        <taxon>Trypanosomatida</taxon>
        <taxon>Trypanosomatidae</taxon>
        <taxon>Leishmaniinae</taxon>
        <taxon>Leishmania</taxon>
    </lineage>
</organism>
<feature type="compositionally biased region" description="Low complexity" evidence="1">
    <location>
        <begin position="150"/>
        <end position="163"/>
    </location>
</feature>
<feature type="region of interest" description="Disordered" evidence="1">
    <location>
        <begin position="35"/>
        <end position="56"/>
    </location>
</feature>
<dbReference type="VEuPathDB" id="TriTrypDB:LINF_300025100"/>
<feature type="signal peptide" evidence="2">
    <location>
        <begin position="1"/>
        <end position="21"/>
    </location>
</feature>
<name>A0A6L0XJX1_LEIIN</name>